<comment type="caution">
    <text evidence="1">The sequence shown here is derived from an EMBL/GenBank/DDBJ whole genome shotgun (WGS) entry which is preliminary data.</text>
</comment>
<protein>
    <submittedName>
        <fullName evidence="1">Uncharacterized protein</fullName>
    </submittedName>
</protein>
<dbReference type="AlphaFoldDB" id="A0AA39I513"/>
<evidence type="ECO:0000313" key="1">
    <source>
        <dbReference type="EMBL" id="KAK0417952.1"/>
    </source>
</evidence>
<reference evidence="1" key="1">
    <citation type="submission" date="2023-06" db="EMBL/GenBank/DDBJ databases">
        <title>Genomic analysis of the entomopathogenic nematode Steinernema hermaphroditum.</title>
        <authorList>
            <person name="Schwarz E.M."/>
            <person name="Heppert J.K."/>
            <person name="Baniya A."/>
            <person name="Schwartz H.T."/>
            <person name="Tan C.-H."/>
            <person name="Antoshechkin I."/>
            <person name="Sternberg P.W."/>
            <person name="Goodrich-Blair H."/>
            <person name="Dillman A.R."/>
        </authorList>
    </citation>
    <scope>NUCLEOTIDE SEQUENCE</scope>
    <source>
        <strain evidence="1">PS9179</strain>
        <tissue evidence="1">Whole animal</tissue>
    </source>
</reference>
<organism evidence="1 2">
    <name type="scientific">Steinernema hermaphroditum</name>
    <dbReference type="NCBI Taxonomy" id="289476"/>
    <lineage>
        <taxon>Eukaryota</taxon>
        <taxon>Metazoa</taxon>
        <taxon>Ecdysozoa</taxon>
        <taxon>Nematoda</taxon>
        <taxon>Chromadorea</taxon>
        <taxon>Rhabditida</taxon>
        <taxon>Tylenchina</taxon>
        <taxon>Panagrolaimomorpha</taxon>
        <taxon>Strongyloidoidea</taxon>
        <taxon>Steinernematidae</taxon>
        <taxon>Steinernema</taxon>
    </lineage>
</organism>
<accession>A0AA39I513</accession>
<dbReference type="EMBL" id="JAUCMV010000002">
    <property type="protein sequence ID" value="KAK0417952.1"/>
    <property type="molecule type" value="Genomic_DNA"/>
</dbReference>
<evidence type="ECO:0000313" key="2">
    <source>
        <dbReference type="Proteomes" id="UP001175271"/>
    </source>
</evidence>
<name>A0AA39I513_9BILA</name>
<dbReference type="Proteomes" id="UP001175271">
    <property type="component" value="Unassembled WGS sequence"/>
</dbReference>
<proteinExistence type="predicted"/>
<gene>
    <name evidence="1" type="ORF">QR680_013295</name>
</gene>
<sequence length="148" mass="16452">MGRQLLRFKESHSLAMTGSGLFDPSFVGVTTKSRETFLTFKNRRVVLCLLTVTEIDLFVRLFARRDSIPGSGRGPTFGLVESPEVSEVFWREASTWHSWDAEARGKTCADPASPRIPRNDVVTSSEMAPQGLISSDIHVLTHGHHARV</sequence>
<keyword evidence="2" id="KW-1185">Reference proteome</keyword>